<comment type="similarity">
    <text evidence="2">Belongs to the amino acid/polyamine transporter 2 family.</text>
</comment>
<proteinExistence type="inferred from homology"/>
<feature type="transmembrane region" description="Helical" evidence="10">
    <location>
        <begin position="199"/>
        <end position="219"/>
    </location>
</feature>
<evidence type="ECO:0000256" key="4">
    <source>
        <dbReference type="ARBA" id="ARBA00022554"/>
    </source>
</evidence>
<name>A0A4Y7TGG5_COPMI</name>
<evidence type="ECO:0000259" key="11">
    <source>
        <dbReference type="Pfam" id="PF01490"/>
    </source>
</evidence>
<comment type="subcellular location">
    <subcellularLocation>
        <location evidence="1">Vacuole membrane</location>
        <topology evidence="1">Multi-pass membrane protein</topology>
    </subcellularLocation>
</comment>
<accession>A0A4Y7TGG5</accession>
<evidence type="ECO:0000313" key="13">
    <source>
        <dbReference type="Proteomes" id="UP000298030"/>
    </source>
</evidence>
<reference evidence="12 13" key="1">
    <citation type="journal article" date="2019" name="Nat. Ecol. Evol.">
        <title>Megaphylogeny resolves global patterns of mushroom evolution.</title>
        <authorList>
            <person name="Varga T."/>
            <person name="Krizsan K."/>
            <person name="Foldi C."/>
            <person name="Dima B."/>
            <person name="Sanchez-Garcia M."/>
            <person name="Sanchez-Ramirez S."/>
            <person name="Szollosi G.J."/>
            <person name="Szarkandi J.G."/>
            <person name="Papp V."/>
            <person name="Albert L."/>
            <person name="Andreopoulos W."/>
            <person name="Angelini C."/>
            <person name="Antonin V."/>
            <person name="Barry K.W."/>
            <person name="Bougher N.L."/>
            <person name="Buchanan P."/>
            <person name="Buyck B."/>
            <person name="Bense V."/>
            <person name="Catcheside P."/>
            <person name="Chovatia M."/>
            <person name="Cooper J."/>
            <person name="Damon W."/>
            <person name="Desjardin D."/>
            <person name="Finy P."/>
            <person name="Geml J."/>
            <person name="Haridas S."/>
            <person name="Hughes K."/>
            <person name="Justo A."/>
            <person name="Karasinski D."/>
            <person name="Kautmanova I."/>
            <person name="Kiss B."/>
            <person name="Kocsube S."/>
            <person name="Kotiranta H."/>
            <person name="LaButti K.M."/>
            <person name="Lechner B.E."/>
            <person name="Liimatainen K."/>
            <person name="Lipzen A."/>
            <person name="Lukacs Z."/>
            <person name="Mihaltcheva S."/>
            <person name="Morgado L.N."/>
            <person name="Niskanen T."/>
            <person name="Noordeloos M.E."/>
            <person name="Ohm R.A."/>
            <person name="Ortiz-Santana B."/>
            <person name="Ovrebo C."/>
            <person name="Racz N."/>
            <person name="Riley R."/>
            <person name="Savchenko A."/>
            <person name="Shiryaev A."/>
            <person name="Soop K."/>
            <person name="Spirin V."/>
            <person name="Szebenyi C."/>
            <person name="Tomsovsky M."/>
            <person name="Tulloss R.E."/>
            <person name="Uehling J."/>
            <person name="Grigoriev I.V."/>
            <person name="Vagvolgyi C."/>
            <person name="Papp T."/>
            <person name="Martin F.M."/>
            <person name="Miettinen O."/>
            <person name="Hibbett D.S."/>
            <person name="Nagy L.G."/>
        </authorList>
    </citation>
    <scope>NUCLEOTIDE SEQUENCE [LARGE SCALE GENOMIC DNA]</scope>
    <source>
        <strain evidence="12 13">FP101781</strain>
    </source>
</reference>
<keyword evidence="7 10" id="KW-1133">Transmembrane helix</keyword>
<evidence type="ECO:0000256" key="6">
    <source>
        <dbReference type="ARBA" id="ARBA00022970"/>
    </source>
</evidence>
<dbReference type="Pfam" id="PF01490">
    <property type="entry name" value="Aa_trans"/>
    <property type="match status" value="1"/>
</dbReference>
<dbReference type="GO" id="GO:0005313">
    <property type="term" value="F:L-glutamate transmembrane transporter activity"/>
    <property type="evidence" value="ECO:0007669"/>
    <property type="project" value="TreeGrafter"/>
</dbReference>
<keyword evidence="13" id="KW-1185">Reference proteome</keyword>
<evidence type="ECO:0000256" key="3">
    <source>
        <dbReference type="ARBA" id="ARBA00022448"/>
    </source>
</evidence>
<evidence type="ECO:0000256" key="10">
    <source>
        <dbReference type="SAM" id="Phobius"/>
    </source>
</evidence>
<feature type="transmembrane region" description="Helical" evidence="10">
    <location>
        <begin position="411"/>
        <end position="433"/>
    </location>
</feature>
<keyword evidence="3" id="KW-0813">Transport</keyword>
<dbReference type="PANTHER" id="PTHR22950:SF678">
    <property type="entry name" value="VACUOLAR AMINO ACID TRANSPORTER 5-RELATED"/>
    <property type="match status" value="1"/>
</dbReference>
<dbReference type="Proteomes" id="UP000298030">
    <property type="component" value="Unassembled WGS sequence"/>
</dbReference>
<feature type="transmembrane region" description="Helical" evidence="10">
    <location>
        <begin position="73"/>
        <end position="98"/>
    </location>
</feature>
<feature type="transmembrane region" description="Helical" evidence="10">
    <location>
        <begin position="388"/>
        <end position="405"/>
    </location>
</feature>
<dbReference type="GO" id="GO:0000329">
    <property type="term" value="C:fungal-type vacuole membrane"/>
    <property type="evidence" value="ECO:0007669"/>
    <property type="project" value="TreeGrafter"/>
</dbReference>
<dbReference type="GO" id="GO:0061459">
    <property type="term" value="F:L-arginine transmembrane transporter activity"/>
    <property type="evidence" value="ECO:0007669"/>
    <property type="project" value="TreeGrafter"/>
</dbReference>
<feature type="compositionally biased region" description="Acidic residues" evidence="9">
    <location>
        <begin position="361"/>
        <end position="374"/>
    </location>
</feature>
<feature type="region of interest" description="Disordered" evidence="9">
    <location>
        <begin position="352"/>
        <end position="378"/>
    </location>
</feature>
<dbReference type="OrthoDB" id="438545at2759"/>
<dbReference type="AlphaFoldDB" id="A0A4Y7TGG5"/>
<evidence type="ECO:0000256" key="9">
    <source>
        <dbReference type="SAM" id="MobiDB-lite"/>
    </source>
</evidence>
<feature type="transmembrane region" description="Helical" evidence="10">
    <location>
        <begin position="119"/>
        <end position="146"/>
    </location>
</feature>
<evidence type="ECO:0000313" key="12">
    <source>
        <dbReference type="EMBL" id="TEB33064.1"/>
    </source>
</evidence>
<dbReference type="GO" id="GO:0005290">
    <property type="term" value="F:L-histidine transmembrane transporter activity"/>
    <property type="evidence" value="ECO:0007669"/>
    <property type="project" value="TreeGrafter"/>
</dbReference>
<feature type="transmembrane region" description="Helical" evidence="10">
    <location>
        <begin position="272"/>
        <end position="294"/>
    </location>
</feature>
<dbReference type="EMBL" id="QPFP01000013">
    <property type="protein sequence ID" value="TEB33064.1"/>
    <property type="molecule type" value="Genomic_DNA"/>
</dbReference>
<comment type="caution">
    <text evidence="12">The sequence shown here is derived from an EMBL/GenBank/DDBJ whole genome shotgun (WGS) entry which is preliminary data.</text>
</comment>
<keyword evidence="4" id="KW-0926">Vacuole</keyword>
<dbReference type="PANTHER" id="PTHR22950">
    <property type="entry name" value="AMINO ACID TRANSPORTER"/>
    <property type="match status" value="1"/>
</dbReference>
<dbReference type="GO" id="GO:0015194">
    <property type="term" value="F:L-serine transmembrane transporter activity"/>
    <property type="evidence" value="ECO:0007669"/>
    <property type="project" value="TreeGrafter"/>
</dbReference>
<evidence type="ECO:0000256" key="5">
    <source>
        <dbReference type="ARBA" id="ARBA00022692"/>
    </source>
</evidence>
<evidence type="ECO:0000256" key="8">
    <source>
        <dbReference type="ARBA" id="ARBA00023136"/>
    </source>
</evidence>
<feature type="transmembrane region" description="Helical" evidence="10">
    <location>
        <begin position="231"/>
        <end position="252"/>
    </location>
</feature>
<gene>
    <name evidence="12" type="ORF">FA13DRAFT_181425</name>
</gene>
<sequence>MVQTYGVARENNADVDGNSGGADESRALLGSGGVEVAKPDGHATIGSCISNLSNTIMGTGMLTFPMAMASSGLLPGVLTCVFSGGVAAFGLYLLSLCATKTKYRHASFHAVSQLTFPKAAVFFDAAIAIKCFGVSISYLIIIKGLMPNVVESLYHVLTSPDVNPPAWMLHGGNWISIFMLLLVPLCFLRTLHSLRHTSYVALFAVAYLLTIVIKCYFWPIKNMPAPGKIRLIHFTPSFVSTFPVQVFAYTCAQNLFPIYNEIYSNTQKRMNIVIGGSIGAATLTYEVVAVIGYLTFGSKVGANIIAMYPSTSLFIAFGQLAIVILVLFSYPLQVHPCRNCLDKVFHPDHSVPHRVKPVANADDEEEEEEEDGAEDDHAHAEMSTLKHSVLTTVIIISGFIIAYLVDDLRLVLSFVGSTGSTTISFILPGLFYWKLTRNDPSVRMTNLVVHLPCGVIHPPSAAQPH</sequence>
<dbReference type="STRING" id="71717.A0A4Y7TGG5"/>
<evidence type="ECO:0000256" key="2">
    <source>
        <dbReference type="ARBA" id="ARBA00008066"/>
    </source>
</evidence>
<evidence type="ECO:0000256" key="7">
    <source>
        <dbReference type="ARBA" id="ARBA00022989"/>
    </source>
</evidence>
<dbReference type="InterPro" id="IPR013057">
    <property type="entry name" value="AA_transpt_TM"/>
</dbReference>
<feature type="transmembrane region" description="Helical" evidence="10">
    <location>
        <begin position="306"/>
        <end position="328"/>
    </location>
</feature>
<feature type="domain" description="Amino acid transporter transmembrane" evidence="11">
    <location>
        <begin position="43"/>
        <end position="439"/>
    </location>
</feature>
<keyword evidence="6" id="KW-0029">Amino-acid transport</keyword>
<organism evidence="12 13">
    <name type="scientific">Coprinellus micaceus</name>
    <name type="common">Glistening ink-cap mushroom</name>
    <name type="synonym">Coprinus micaceus</name>
    <dbReference type="NCBI Taxonomy" id="71717"/>
    <lineage>
        <taxon>Eukaryota</taxon>
        <taxon>Fungi</taxon>
        <taxon>Dikarya</taxon>
        <taxon>Basidiomycota</taxon>
        <taxon>Agaricomycotina</taxon>
        <taxon>Agaricomycetes</taxon>
        <taxon>Agaricomycetidae</taxon>
        <taxon>Agaricales</taxon>
        <taxon>Agaricineae</taxon>
        <taxon>Psathyrellaceae</taxon>
        <taxon>Coprinellus</taxon>
    </lineage>
</organism>
<keyword evidence="8 10" id="KW-0472">Membrane</keyword>
<dbReference type="GO" id="GO:0005302">
    <property type="term" value="F:L-tyrosine transmembrane transporter activity"/>
    <property type="evidence" value="ECO:0007669"/>
    <property type="project" value="TreeGrafter"/>
</dbReference>
<feature type="transmembrane region" description="Helical" evidence="10">
    <location>
        <begin position="166"/>
        <end position="187"/>
    </location>
</feature>
<keyword evidence="5 10" id="KW-0812">Transmembrane</keyword>
<evidence type="ECO:0000256" key="1">
    <source>
        <dbReference type="ARBA" id="ARBA00004128"/>
    </source>
</evidence>
<dbReference type="GO" id="GO:0015189">
    <property type="term" value="F:L-lysine transmembrane transporter activity"/>
    <property type="evidence" value="ECO:0007669"/>
    <property type="project" value="TreeGrafter"/>
</dbReference>
<protein>
    <submittedName>
        <fullName evidence="12">Vacuolar amino acid transporter 5</fullName>
    </submittedName>
</protein>